<feature type="compositionally biased region" description="Polar residues" evidence="1">
    <location>
        <begin position="30"/>
        <end position="45"/>
    </location>
</feature>
<reference evidence="2 3" key="1">
    <citation type="submission" date="2017-05" db="EMBL/GenBank/DDBJ databases">
        <authorList>
            <person name="Varghese N."/>
            <person name="Submissions S."/>
        </authorList>
    </citation>
    <scope>NUCLEOTIDE SEQUENCE [LARGE SCALE GENOMIC DNA]</scope>
    <source>
        <strain evidence="2 3">DSM 25457</strain>
    </source>
</reference>
<comment type="caution">
    <text evidence="2">The sequence shown here is derived from an EMBL/GenBank/DDBJ whole genome shotgun (WGS) entry which is preliminary data.</text>
</comment>
<evidence type="ECO:0000313" key="2">
    <source>
        <dbReference type="EMBL" id="SMP66854.1"/>
    </source>
</evidence>
<dbReference type="PROSITE" id="PS51257">
    <property type="entry name" value="PROKAR_LIPOPROTEIN"/>
    <property type="match status" value="1"/>
</dbReference>
<name>A0ABY1QFE5_9BACT</name>
<proteinExistence type="predicted"/>
<keyword evidence="3" id="KW-1185">Reference proteome</keyword>
<dbReference type="EMBL" id="FXUG01000010">
    <property type="protein sequence ID" value="SMP66854.1"/>
    <property type="molecule type" value="Genomic_DNA"/>
</dbReference>
<gene>
    <name evidence="2" type="ORF">SAMN06265222_11052</name>
</gene>
<dbReference type="RefSeq" id="WP_283433825.1">
    <property type="nucleotide sequence ID" value="NZ_FXUG01000010.1"/>
</dbReference>
<sequence>MKAPLLLMLVLVVAGCQPKGTEPASVAGGDSTSPVIEGSTANAAESSDPDFGDYSSSYLTTKAWESLAKKDLGLTLAYTNECITRYLSEAVEMQEALTEPVSTDDKEAVLSKWALNDVGTCYFIQGQAYEADGKAAEAMEAYQTLLDKVAFAQCWDNNGWFWKPADAAAKQAKMLEFELLDAE</sequence>
<feature type="region of interest" description="Disordered" evidence="1">
    <location>
        <begin position="20"/>
        <end position="49"/>
    </location>
</feature>
<protein>
    <submittedName>
        <fullName evidence="2">Uncharacterized protein</fullName>
    </submittedName>
</protein>
<evidence type="ECO:0000256" key="1">
    <source>
        <dbReference type="SAM" id="MobiDB-lite"/>
    </source>
</evidence>
<accession>A0ABY1QFE5</accession>
<evidence type="ECO:0000313" key="3">
    <source>
        <dbReference type="Proteomes" id="UP001158067"/>
    </source>
</evidence>
<organism evidence="2 3">
    <name type="scientific">Neorhodopirellula lusitana</name>
    <dbReference type="NCBI Taxonomy" id="445327"/>
    <lineage>
        <taxon>Bacteria</taxon>
        <taxon>Pseudomonadati</taxon>
        <taxon>Planctomycetota</taxon>
        <taxon>Planctomycetia</taxon>
        <taxon>Pirellulales</taxon>
        <taxon>Pirellulaceae</taxon>
        <taxon>Neorhodopirellula</taxon>
    </lineage>
</organism>
<dbReference type="Proteomes" id="UP001158067">
    <property type="component" value="Unassembled WGS sequence"/>
</dbReference>